<dbReference type="Pfam" id="PF02470">
    <property type="entry name" value="MlaD"/>
    <property type="match status" value="6"/>
</dbReference>
<accession>A0ABQ6E1U5</accession>
<evidence type="ECO:0000313" key="9">
    <source>
        <dbReference type="EMBL" id="GLS91322.1"/>
    </source>
</evidence>
<feature type="domain" description="Mce/MlaD" evidence="8">
    <location>
        <begin position="760"/>
        <end position="839"/>
    </location>
</feature>
<dbReference type="PANTHER" id="PTHR30462">
    <property type="entry name" value="INTERMEMBRANE TRANSPORT PROTEIN PQIB-RELATED"/>
    <property type="match status" value="1"/>
</dbReference>
<dbReference type="InterPro" id="IPR003399">
    <property type="entry name" value="Mce/MlaD"/>
</dbReference>
<dbReference type="PANTHER" id="PTHR30462:SF0">
    <property type="entry name" value="INTERMEMBRANE TRANSPORT PROTEIN YEBT"/>
    <property type="match status" value="1"/>
</dbReference>
<organism evidence="9 10">
    <name type="scientific">Psychromonas marina</name>
    <dbReference type="NCBI Taxonomy" id="88364"/>
    <lineage>
        <taxon>Bacteria</taxon>
        <taxon>Pseudomonadati</taxon>
        <taxon>Pseudomonadota</taxon>
        <taxon>Gammaproteobacteria</taxon>
        <taxon>Alteromonadales</taxon>
        <taxon>Psychromonadaceae</taxon>
        <taxon>Psychromonas</taxon>
    </lineage>
</organism>
<protein>
    <submittedName>
        <fullName evidence="9">Paraquat-inducible protein B</fullName>
    </submittedName>
</protein>
<feature type="domain" description="Mce/MlaD" evidence="8">
    <location>
        <begin position="276"/>
        <end position="365"/>
    </location>
</feature>
<evidence type="ECO:0000256" key="3">
    <source>
        <dbReference type="ARBA" id="ARBA00022519"/>
    </source>
</evidence>
<evidence type="ECO:0000256" key="2">
    <source>
        <dbReference type="ARBA" id="ARBA00022475"/>
    </source>
</evidence>
<comment type="caution">
    <text evidence="9">The sequence shown here is derived from an EMBL/GenBank/DDBJ whole genome shotgun (WGS) entry which is preliminary data.</text>
</comment>
<feature type="transmembrane region" description="Helical" evidence="7">
    <location>
        <begin position="21"/>
        <end position="37"/>
    </location>
</feature>
<reference evidence="10" key="1">
    <citation type="journal article" date="2019" name="Int. J. Syst. Evol. Microbiol.">
        <title>The Global Catalogue of Microorganisms (GCM) 10K type strain sequencing project: providing services to taxonomists for standard genome sequencing and annotation.</title>
        <authorList>
            <consortium name="The Broad Institute Genomics Platform"/>
            <consortium name="The Broad Institute Genome Sequencing Center for Infectious Disease"/>
            <person name="Wu L."/>
            <person name="Ma J."/>
        </authorList>
    </citation>
    <scope>NUCLEOTIDE SEQUENCE [LARGE SCALE GENOMIC DNA]</scope>
    <source>
        <strain evidence="10">NBRC 103166</strain>
    </source>
</reference>
<evidence type="ECO:0000256" key="5">
    <source>
        <dbReference type="ARBA" id="ARBA00022989"/>
    </source>
</evidence>
<feature type="domain" description="Mce/MlaD" evidence="8">
    <location>
        <begin position="645"/>
        <end position="735"/>
    </location>
</feature>
<keyword evidence="10" id="KW-1185">Reference proteome</keyword>
<keyword evidence="6 7" id="KW-0472">Membrane</keyword>
<evidence type="ECO:0000256" key="6">
    <source>
        <dbReference type="ARBA" id="ARBA00023136"/>
    </source>
</evidence>
<keyword evidence="5 7" id="KW-1133">Transmembrane helix</keyword>
<gene>
    <name evidence="9" type="primary">pqiB</name>
    <name evidence="9" type="ORF">GCM10007916_23910</name>
</gene>
<evidence type="ECO:0000313" key="10">
    <source>
        <dbReference type="Proteomes" id="UP001157353"/>
    </source>
</evidence>
<dbReference type="InterPro" id="IPR051800">
    <property type="entry name" value="PqiA-PqiB_transport"/>
</dbReference>
<evidence type="ECO:0000256" key="4">
    <source>
        <dbReference type="ARBA" id="ARBA00022692"/>
    </source>
</evidence>
<proteinExistence type="predicted"/>
<keyword evidence="2" id="KW-1003">Cell membrane</keyword>
<dbReference type="RefSeq" id="WP_284204442.1">
    <property type="nucleotide sequence ID" value="NZ_BSPQ01000013.1"/>
</dbReference>
<dbReference type="Proteomes" id="UP001157353">
    <property type="component" value="Unassembled WGS sequence"/>
</dbReference>
<keyword evidence="4 7" id="KW-0812">Transmembrane</keyword>
<dbReference type="EMBL" id="BSPQ01000013">
    <property type="protein sequence ID" value="GLS91322.1"/>
    <property type="molecule type" value="Genomic_DNA"/>
</dbReference>
<feature type="domain" description="Mce/MlaD" evidence="8">
    <location>
        <begin position="396"/>
        <end position="452"/>
    </location>
</feature>
<evidence type="ECO:0000256" key="1">
    <source>
        <dbReference type="ARBA" id="ARBA00004533"/>
    </source>
</evidence>
<sequence length="889" mass="96703">MTDDQTQNQATIAKKSLISPIWFLPIVAALLGLWILFQNITHANTVIKIHFENADSIIVDKTRIRYKGVIVGTVKKIELDTSSGVNIIAEVESHAKFMLREKTQFWLVSPKASLTSITGLDTLFSGSYINLHPGDGDDATNFSAVTEQPITIPDNSLLVNLQSENAGSIRVGTPLFYKNIEVGEVVRVRLDKSDQFVNIKAFINKKYSHLIKQDSKFWNISGLRANVSTAGVDFQLDSLTSLIAGGITFNSPHDSKTLIDNKSFTLYDNIDASNAGITVELSLNNITNLPKGAGIIFKGHGIGRITDISYSPEQQKFIATASINPQFSDMMTDGAQFWLEKTALSFAKIENLGNIITGDFIGFSPAAKSTESRSPQSSFIVRQSKAPIAPVLSLLLLADDASGLSVGNPISYQGLQIGQIAELDFSKNGQFIEAIIEIDHQYQYLINSSSQFYLLSGINVKASLKGVEVQSSPLQNLISGGIGLHNKFPVKKTATPVALNDNIRFRLYPSKSMAKLGKNVFSKPMHISLLSEKLPSVSEGSPVYYQKFPIGEVSGFEIDDSGLMRTKLAIQGQYKHLIQKQSVFWNISGFKVNAGLSGVNIEADSLLAIATGGIAVDIAPKGINTKFKNGAYKLFTSYQAATQPTKKITITFNEGYELQVGTKLRLKGLVVGEINELVLNSNNRVEAIIDIDPAFVNKVTRQGTRFWIIRSDISLAGAKNLSTLVSGVYLNVLPGKGKLATSFKGEGSAPVLANKNVGLPIALLTDNGGSTDIGSPLYYRQIQIGEVIDKQLTEDASGVEITLNVYPQYSHLIRDNSIFWPASGFNLNIGITGASLKSTSLASLIKGGINMSTDDSVGLKPAANAFTRFELKKEFNEKWLTWKLAIPKP</sequence>
<name>A0ABQ6E1U5_9GAMM</name>
<evidence type="ECO:0000259" key="8">
    <source>
        <dbReference type="Pfam" id="PF02470"/>
    </source>
</evidence>
<evidence type="ECO:0000256" key="7">
    <source>
        <dbReference type="SAM" id="Phobius"/>
    </source>
</evidence>
<keyword evidence="3" id="KW-0997">Cell inner membrane</keyword>
<feature type="domain" description="Mce/MlaD" evidence="8">
    <location>
        <begin position="45"/>
        <end position="134"/>
    </location>
</feature>
<feature type="domain" description="Mce/MlaD" evidence="8">
    <location>
        <begin position="159"/>
        <end position="229"/>
    </location>
</feature>
<comment type="subcellular location">
    <subcellularLocation>
        <location evidence="1">Cell inner membrane</location>
    </subcellularLocation>
</comment>